<keyword evidence="1" id="KW-1133">Transmembrane helix</keyword>
<evidence type="ECO:0000313" key="3">
    <source>
        <dbReference type="Proteomes" id="UP000807825"/>
    </source>
</evidence>
<sequence length="272" mass="29910">MTTSYLRLLKFTLLLAALLPVILAICSALMLESTSSSIGYTILAYVVLGFLPLCILVEYSFKRITGFVDLASQDQAGFLDQISSRYADLAIAASAGLALFLELAVIRWQGEDIPLFAFYKNFSLLACFAGLGLGYALATLESIPLILTIPVLSFQMLLLAIIRHGAGGDWIRPIWNLPFVEQLHMGLAPTTSVENTIATYFFLTVFFLLTVLAFIPIGQLCGRLMTRQEKLRSYGLNLLGSILGVLLVMGTSLLWVPPVIWFGLCFACLLFF</sequence>
<feature type="transmembrane region" description="Helical" evidence="1">
    <location>
        <begin position="145"/>
        <end position="166"/>
    </location>
</feature>
<feature type="transmembrane region" description="Helical" evidence="1">
    <location>
        <begin position="197"/>
        <end position="219"/>
    </location>
</feature>
<feature type="transmembrane region" description="Helical" evidence="1">
    <location>
        <begin position="86"/>
        <end position="106"/>
    </location>
</feature>
<reference evidence="2" key="1">
    <citation type="submission" date="2020-07" db="EMBL/GenBank/DDBJ databases">
        <title>Huge and variable diversity of episymbiotic CPR bacteria and DPANN archaea in groundwater ecosystems.</title>
        <authorList>
            <person name="He C.Y."/>
            <person name="Keren R."/>
            <person name="Whittaker M."/>
            <person name="Farag I.F."/>
            <person name="Doudna J."/>
            <person name="Cate J.H.D."/>
            <person name="Banfield J.F."/>
        </authorList>
    </citation>
    <scope>NUCLEOTIDE SEQUENCE</scope>
    <source>
        <strain evidence="2">NC_groundwater_1664_Pr3_B-0.1um_52_9</strain>
    </source>
</reference>
<keyword evidence="1" id="KW-0812">Transmembrane</keyword>
<dbReference type="AlphaFoldDB" id="A0A9D6V423"/>
<feature type="transmembrane region" description="Helical" evidence="1">
    <location>
        <begin position="38"/>
        <end position="57"/>
    </location>
</feature>
<proteinExistence type="predicted"/>
<accession>A0A9D6V423</accession>
<feature type="transmembrane region" description="Helical" evidence="1">
    <location>
        <begin position="118"/>
        <end position="138"/>
    </location>
</feature>
<keyword evidence="1" id="KW-0472">Membrane</keyword>
<gene>
    <name evidence="2" type="ORF">HY912_19605</name>
</gene>
<protein>
    <submittedName>
        <fullName evidence="2">Uncharacterized protein</fullName>
    </submittedName>
</protein>
<dbReference type="EMBL" id="JACRDE010000510">
    <property type="protein sequence ID" value="MBI5251705.1"/>
    <property type="molecule type" value="Genomic_DNA"/>
</dbReference>
<organism evidence="2 3">
    <name type="scientific">Desulfomonile tiedjei</name>
    <dbReference type="NCBI Taxonomy" id="2358"/>
    <lineage>
        <taxon>Bacteria</taxon>
        <taxon>Pseudomonadati</taxon>
        <taxon>Thermodesulfobacteriota</taxon>
        <taxon>Desulfomonilia</taxon>
        <taxon>Desulfomonilales</taxon>
        <taxon>Desulfomonilaceae</taxon>
        <taxon>Desulfomonile</taxon>
    </lineage>
</organism>
<evidence type="ECO:0000256" key="1">
    <source>
        <dbReference type="SAM" id="Phobius"/>
    </source>
</evidence>
<name>A0A9D6V423_9BACT</name>
<dbReference type="Proteomes" id="UP000807825">
    <property type="component" value="Unassembled WGS sequence"/>
</dbReference>
<feature type="non-terminal residue" evidence="2">
    <location>
        <position position="272"/>
    </location>
</feature>
<comment type="caution">
    <text evidence="2">The sequence shown here is derived from an EMBL/GenBank/DDBJ whole genome shotgun (WGS) entry which is preliminary data.</text>
</comment>
<evidence type="ECO:0000313" key="2">
    <source>
        <dbReference type="EMBL" id="MBI5251705.1"/>
    </source>
</evidence>